<feature type="chain" id="PRO_5013349161" description="O-glycosyl hydrolase" evidence="1">
    <location>
        <begin position="34"/>
        <end position="662"/>
    </location>
</feature>
<dbReference type="InterPro" id="IPR017853">
    <property type="entry name" value="GH"/>
</dbReference>
<dbReference type="Gene3D" id="3.20.20.80">
    <property type="entry name" value="Glycosidases"/>
    <property type="match status" value="1"/>
</dbReference>
<evidence type="ECO:0000313" key="3">
    <source>
        <dbReference type="Proteomes" id="UP000194873"/>
    </source>
</evidence>
<dbReference type="Proteomes" id="UP000194873">
    <property type="component" value="Unassembled WGS sequence"/>
</dbReference>
<dbReference type="SUPFAM" id="SSF51445">
    <property type="entry name" value="(Trans)glycosidases"/>
    <property type="match status" value="1"/>
</dbReference>
<dbReference type="AlphaFoldDB" id="A0A243W726"/>
<dbReference type="EMBL" id="MTSE01000023">
    <property type="protein sequence ID" value="OUJ70403.1"/>
    <property type="molecule type" value="Genomic_DNA"/>
</dbReference>
<dbReference type="Gene3D" id="2.60.40.1180">
    <property type="entry name" value="Golgi alpha-mannosidase II"/>
    <property type="match status" value="1"/>
</dbReference>
<accession>A0A243W726</accession>
<name>A0A243W726_9BACT</name>
<evidence type="ECO:0000256" key="1">
    <source>
        <dbReference type="SAM" id="SignalP"/>
    </source>
</evidence>
<comment type="caution">
    <text evidence="2">The sequence shown here is derived from an EMBL/GenBank/DDBJ whole genome shotgun (WGS) entry which is preliminary data.</text>
</comment>
<feature type="signal peptide" evidence="1">
    <location>
        <begin position="1"/>
        <end position="33"/>
    </location>
</feature>
<keyword evidence="1" id="KW-0732">Signal</keyword>
<organism evidence="2 3">
    <name type="scientific">Hymenobacter crusticola</name>
    <dbReference type="NCBI Taxonomy" id="1770526"/>
    <lineage>
        <taxon>Bacteria</taxon>
        <taxon>Pseudomonadati</taxon>
        <taxon>Bacteroidota</taxon>
        <taxon>Cytophagia</taxon>
        <taxon>Cytophagales</taxon>
        <taxon>Hymenobacteraceae</taxon>
        <taxon>Hymenobacter</taxon>
    </lineage>
</organism>
<proteinExistence type="predicted"/>
<evidence type="ECO:0008006" key="4">
    <source>
        <dbReference type="Google" id="ProtNLM"/>
    </source>
</evidence>
<gene>
    <name evidence="2" type="ORF">BXP70_24530</name>
</gene>
<dbReference type="InterPro" id="IPR013780">
    <property type="entry name" value="Glyco_hydro_b"/>
</dbReference>
<evidence type="ECO:0000313" key="2">
    <source>
        <dbReference type="EMBL" id="OUJ70403.1"/>
    </source>
</evidence>
<reference evidence="2 3" key="1">
    <citation type="submission" date="2017-01" db="EMBL/GenBank/DDBJ databases">
        <title>A new Hymenobacter.</title>
        <authorList>
            <person name="Liang Y."/>
            <person name="Feng F."/>
        </authorList>
    </citation>
    <scope>NUCLEOTIDE SEQUENCE [LARGE SCALE GENOMIC DNA]</scope>
    <source>
        <strain evidence="2">MIMBbqt21</strain>
    </source>
</reference>
<keyword evidence="3" id="KW-1185">Reference proteome</keyword>
<sequence>MVRKYLPASPRMWKVLLTTNLLLLGTAAQKAAAQVELAPWGNLTGIRTDGQLLEVETSLRLVKTDGHVTETGKERQRPKYTREGTRQLVTTQLDSLDFVETVQDAGPGKARVQVQLTARNSMPNSSGVYFSVQPPVAAYPASSTVEVRDANGTVLTKGTLGSLKLPSSPASSIRLTAPTRQLTITFGEPMPVELKQEQDKEGLHYRFYLPLLTGSVQRGQTAQKTFTVQATGSIDRAPVKLTLNPAQPGRPFAGFGGNFRLQNPKTDPQVIDYSLQNMRVAWSRVEMPWQLWQPAQDQDPTTAARQGKLHPHVRESMEMAQKLSKQGIPIILSAWSAPAWAVVGTPARGSGPGPDGKWGNPLNTNNLQASYKSIADYIQYLKDQYAVDVALFSFNESDLGINIRQTGQEHAQLIKELGAYFVSRGLKTKLMLGDNSDATSYEFMTPALQDASTHPYIGAVSFHSWRGWETETLQKWSAAAKQLQLPLIVGEGSIDAQAWGYPAIFLEPTYALEEISLYMRLLAVCQPLTILQWQLTADYSPMAGGGIFGDNTPLRPTQRFWNLKQLAATPKNVVALPITADRPNVSAAALGNIQEGKYAVHLVNNGATRRVTLTGVPETVKELQVYTTDKARSMQKGKAVVVKKGSAQFTLEAGTYTTLSTK</sequence>
<protein>
    <recommendedName>
        <fullName evidence="4">O-glycosyl hydrolase</fullName>
    </recommendedName>
</protein>